<dbReference type="GO" id="GO:0003677">
    <property type="term" value="F:DNA binding"/>
    <property type="evidence" value="ECO:0007669"/>
    <property type="project" value="UniProtKB-KW"/>
</dbReference>
<accession>A0A9D1F2F9</accession>
<comment type="caution">
    <text evidence="3">The sequence shown here is derived from an EMBL/GenBank/DDBJ whole genome shotgun (WGS) entry which is preliminary data.</text>
</comment>
<reference evidence="3" key="1">
    <citation type="submission" date="2020-10" db="EMBL/GenBank/DDBJ databases">
        <authorList>
            <person name="Gilroy R."/>
        </authorList>
    </citation>
    <scope>NUCLEOTIDE SEQUENCE</scope>
    <source>
        <strain evidence="3">CHK178-757</strain>
    </source>
</reference>
<sequence length="135" mass="15992">MTQYSIRELSQMFQIPSSTLRYYEDSGLLPLVERNAAGQRIYTDAHVERLHKIRCFKNTGMTIAQLQTFFAYEADELNHIDDVLELLGNQEVIVRKQLDELQRDYAHLQKKLRYYGAIKDCMEKNLPLPCWKDYE</sequence>
<dbReference type="CDD" id="cd01109">
    <property type="entry name" value="HTH_YyaN"/>
    <property type="match status" value="1"/>
</dbReference>
<dbReference type="Proteomes" id="UP000823927">
    <property type="component" value="Unassembled WGS sequence"/>
</dbReference>
<proteinExistence type="predicted"/>
<reference evidence="3" key="2">
    <citation type="journal article" date="2021" name="PeerJ">
        <title>Extensive microbial diversity within the chicken gut microbiome revealed by metagenomics and culture.</title>
        <authorList>
            <person name="Gilroy R."/>
            <person name="Ravi A."/>
            <person name="Getino M."/>
            <person name="Pursley I."/>
            <person name="Horton D.L."/>
            <person name="Alikhan N.F."/>
            <person name="Baker D."/>
            <person name="Gharbi K."/>
            <person name="Hall N."/>
            <person name="Watson M."/>
            <person name="Adriaenssens E.M."/>
            <person name="Foster-Nyarko E."/>
            <person name="Jarju S."/>
            <person name="Secka A."/>
            <person name="Antonio M."/>
            <person name="Oren A."/>
            <person name="Chaudhuri R.R."/>
            <person name="La Ragione R."/>
            <person name="Hildebrand F."/>
            <person name="Pallen M.J."/>
        </authorList>
    </citation>
    <scope>NUCLEOTIDE SEQUENCE</scope>
    <source>
        <strain evidence="3">CHK178-757</strain>
    </source>
</reference>
<feature type="domain" description="HTH merR-type" evidence="2">
    <location>
        <begin position="1"/>
        <end position="72"/>
    </location>
</feature>
<dbReference type="InterPro" id="IPR000551">
    <property type="entry name" value="MerR-type_HTH_dom"/>
</dbReference>
<dbReference type="SUPFAM" id="SSF46955">
    <property type="entry name" value="Putative DNA-binding domain"/>
    <property type="match status" value="1"/>
</dbReference>
<protein>
    <submittedName>
        <fullName evidence="3">MerR family transcriptional regulator</fullName>
    </submittedName>
</protein>
<dbReference type="PANTHER" id="PTHR30204:SF82">
    <property type="entry name" value="TRANSCRIPTIONAL REGULATOR, MERR FAMILY"/>
    <property type="match status" value="1"/>
</dbReference>
<evidence type="ECO:0000313" key="3">
    <source>
        <dbReference type="EMBL" id="HIS46279.1"/>
    </source>
</evidence>
<dbReference type="PANTHER" id="PTHR30204">
    <property type="entry name" value="REDOX-CYCLING DRUG-SENSING TRANSCRIPTIONAL ACTIVATOR SOXR"/>
    <property type="match status" value="1"/>
</dbReference>
<evidence type="ECO:0000256" key="1">
    <source>
        <dbReference type="ARBA" id="ARBA00023125"/>
    </source>
</evidence>
<dbReference type="InterPro" id="IPR009061">
    <property type="entry name" value="DNA-bd_dom_put_sf"/>
</dbReference>
<evidence type="ECO:0000313" key="4">
    <source>
        <dbReference type="Proteomes" id="UP000823927"/>
    </source>
</evidence>
<dbReference type="Pfam" id="PF13411">
    <property type="entry name" value="MerR_1"/>
    <property type="match status" value="1"/>
</dbReference>
<dbReference type="GO" id="GO:0003700">
    <property type="term" value="F:DNA-binding transcription factor activity"/>
    <property type="evidence" value="ECO:0007669"/>
    <property type="project" value="InterPro"/>
</dbReference>
<dbReference type="Gene3D" id="1.10.1660.10">
    <property type="match status" value="1"/>
</dbReference>
<keyword evidence="1" id="KW-0238">DNA-binding</keyword>
<dbReference type="EMBL" id="DVIT01000007">
    <property type="protein sequence ID" value="HIS46279.1"/>
    <property type="molecule type" value="Genomic_DNA"/>
</dbReference>
<gene>
    <name evidence="3" type="ORF">IAB46_01760</name>
</gene>
<dbReference type="PROSITE" id="PS50937">
    <property type="entry name" value="HTH_MERR_2"/>
    <property type="match status" value="1"/>
</dbReference>
<dbReference type="AlphaFoldDB" id="A0A9D1F2F9"/>
<name>A0A9D1F2F9_9FIRM</name>
<dbReference type="InterPro" id="IPR047057">
    <property type="entry name" value="MerR_fam"/>
</dbReference>
<organism evidence="3 4">
    <name type="scientific">Candidatus Scybalocola faecigallinarum</name>
    <dbReference type="NCBI Taxonomy" id="2840941"/>
    <lineage>
        <taxon>Bacteria</taxon>
        <taxon>Bacillati</taxon>
        <taxon>Bacillota</taxon>
        <taxon>Clostridia</taxon>
        <taxon>Lachnospirales</taxon>
        <taxon>Lachnospiraceae</taxon>
        <taxon>Lachnospiraceae incertae sedis</taxon>
        <taxon>Candidatus Scybalocola (ex Gilroy et al. 2021)</taxon>
    </lineage>
</organism>
<dbReference type="SMART" id="SM00422">
    <property type="entry name" value="HTH_MERR"/>
    <property type="match status" value="1"/>
</dbReference>
<evidence type="ECO:0000259" key="2">
    <source>
        <dbReference type="PROSITE" id="PS50937"/>
    </source>
</evidence>